<comment type="caution">
    <text evidence="2">The sequence shown here is derived from an EMBL/GenBank/DDBJ whole genome shotgun (WGS) entry which is preliminary data.</text>
</comment>
<gene>
    <name evidence="2" type="ORF">Rin_00014250</name>
</gene>
<dbReference type="Proteomes" id="UP000004116">
    <property type="component" value="Unassembled WGS sequence"/>
</dbReference>
<name>G2H045_9ENTR</name>
<protein>
    <recommendedName>
        <fullName evidence="1">Large polyvalent protein associated domain-containing protein</fullName>
    </recommendedName>
</protein>
<dbReference type="EMBL" id="AGCA01000345">
    <property type="protein sequence ID" value="EGY28640.1"/>
    <property type="molecule type" value="Genomic_DNA"/>
</dbReference>
<dbReference type="Pfam" id="PF18847">
    <property type="entry name" value="LPD29"/>
    <property type="match status" value="1"/>
</dbReference>
<dbReference type="AlphaFoldDB" id="G2H045"/>
<accession>G2H045</accession>
<feature type="domain" description="Large polyvalent protein associated" evidence="1">
    <location>
        <begin position="123"/>
        <end position="180"/>
    </location>
</feature>
<keyword evidence="3" id="KW-1185">Reference proteome</keyword>
<evidence type="ECO:0000313" key="3">
    <source>
        <dbReference type="Proteomes" id="UP000004116"/>
    </source>
</evidence>
<dbReference type="OrthoDB" id="6465939at2"/>
<dbReference type="RefSeq" id="WP_006707079.1">
    <property type="nucleotide sequence ID" value="NZ_AGCA01000345.1"/>
</dbReference>
<proteinExistence type="predicted"/>
<organism evidence="2 3">
    <name type="scientific">Candidatus Regiella insecticola 5.15</name>
    <dbReference type="NCBI Taxonomy" id="1005043"/>
    <lineage>
        <taxon>Bacteria</taxon>
        <taxon>Pseudomonadati</taxon>
        <taxon>Pseudomonadota</taxon>
        <taxon>Gammaproteobacteria</taxon>
        <taxon>Enterobacterales</taxon>
        <taxon>Enterobacteriaceae</taxon>
        <taxon>aphid secondary symbionts</taxon>
        <taxon>Candidatus Regiella</taxon>
    </lineage>
</organism>
<dbReference type="InterPro" id="IPR041311">
    <property type="entry name" value="LPD29"/>
</dbReference>
<reference evidence="2 3" key="1">
    <citation type="journal article" date="2012" name="Genome Res.">
        <title>Genomic basis of endosymbiont-conferred protection against an insect parasitoid.</title>
        <authorList>
            <person name="Hansen A.K."/>
            <person name="Vorburger C."/>
            <person name="Moran N.A."/>
        </authorList>
    </citation>
    <scope>NUCLEOTIDE SEQUENCE [LARGE SCALE GENOMIC DNA]</scope>
    <source>
        <strain evidence="3">R5.15</strain>
    </source>
</reference>
<sequence>MIGQVVSSDSYSNGRGVVFGIYVIIGGFSRFDVVFENGTKVDNLSEDLLRSDLWSILDEVKTSAEIEILLSNSHFYYSRMTEGCPPSYKAERASKLAQLRSMPQYAKLSPRDTNRFESEEELVICNLRIELQACFPDVKFTVRKVLDSCVTVCWEDGVPDDQVGYIIGKYQNGIIFGKCQNRIIQCPFHDVFGGVSYVVHDRHYSDAFVQYAIDRLRDKYSDHVLKNLSVEIFRNDQLSDICPKFWRNVKYAGLAGKLYGILAETEWKEVKDNKYDAC</sequence>
<evidence type="ECO:0000313" key="2">
    <source>
        <dbReference type="EMBL" id="EGY28640.1"/>
    </source>
</evidence>
<evidence type="ECO:0000259" key="1">
    <source>
        <dbReference type="Pfam" id="PF18847"/>
    </source>
</evidence>